<keyword evidence="3" id="KW-0547">Nucleotide-binding</keyword>
<proteinExistence type="inferred from homology"/>
<evidence type="ECO:0000256" key="3">
    <source>
        <dbReference type="ARBA" id="ARBA00022741"/>
    </source>
</evidence>
<evidence type="ECO:0000256" key="2">
    <source>
        <dbReference type="ARBA" id="ARBA00022448"/>
    </source>
</evidence>
<protein>
    <submittedName>
        <fullName evidence="6">ABC-2 type transport system ATP-binding protein</fullName>
    </submittedName>
</protein>
<dbReference type="SMART" id="SM00382">
    <property type="entry name" value="AAA"/>
    <property type="match status" value="1"/>
</dbReference>
<name>A0A7W9SUH7_ARMRO</name>
<evidence type="ECO:0000313" key="6">
    <source>
        <dbReference type="EMBL" id="MBB6053060.1"/>
    </source>
</evidence>
<dbReference type="RefSeq" id="WP_184202985.1">
    <property type="nucleotide sequence ID" value="NZ_JACHGW010000005.1"/>
</dbReference>
<evidence type="ECO:0000259" key="5">
    <source>
        <dbReference type="PROSITE" id="PS50893"/>
    </source>
</evidence>
<feature type="domain" description="ABC transporter" evidence="5">
    <location>
        <begin position="13"/>
        <end position="242"/>
    </location>
</feature>
<comment type="similarity">
    <text evidence="1">Belongs to the ABC transporter superfamily.</text>
</comment>
<evidence type="ECO:0000256" key="4">
    <source>
        <dbReference type="ARBA" id="ARBA00022840"/>
    </source>
</evidence>
<organism evidence="6 7">
    <name type="scientific">Armatimonas rosea</name>
    <dbReference type="NCBI Taxonomy" id="685828"/>
    <lineage>
        <taxon>Bacteria</taxon>
        <taxon>Bacillati</taxon>
        <taxon>Armatimonadota</taxon>
        <taxon>Armatimonadia</taxon>
        <taxon>Armatimonadales</taxon>
        <taxon>Armatimonadaceae</taxon>
        <taxon>Armatimonas</taxon>
    </lineage>
</organism>
<dbReference type="EMBL" id="JACHGW010000005">
    <property type="protein sequence ID" value="MBB6053060.1"/>
    <property type="molecule type" value="Genomic_DNA"/>
</dbReference>
<reference evidence="6 7" key="1">
    <citation type="submission" date="2020-08" db="EMBL/GenBank/DDBJ databases">
        <title>Genomic Encyclopedia of Type Strains, Phase IV (KMG-IV): sequencing the most valuable type-strain genomes for metagenomic binning, comparative biology and taxonomic classification.</title>
        <authorList>
            <person name="Goeker M."/>
        </authorList>
    </citation>
    <scope>NUCLEOTIDE SEQUENCE [LARGE SCALE GENOMIC DNA]</scope>
    <source>
        <strain evidence="6 7">DSM 23562</strain>
    </source>
</reference>
<dbReference type="GO" id="GO:0005524">
    <property type="term" value="F:ATP binding"/>
    <property type="evidence" value="ECO:0007669"/>
    <property type="project" value="UniProtKB-KW"/>
</dbReference>
<dbReference type="Pfam" id="PF00005">
    <property type="entry name" value="ABC_tran"/>
    <property type="match status" value="1"/>
</dbReference>
<dbReference type="PROSITE" id="PS50893">
    <property type="entry name" value="ABC_TRANSPORTER_2"/>
    <property type="match status" value="1"/>
</dbReference>
<dbReference type="InterPro" id="IPR003593">
    <property type="entry name" value="AAA+_ATPase"/>
</dbReference>
<evidence type="ECO:0000313" key="7">
    <source>
        <dbReference type="Proteomes" id="UP000520814"/>
    </source>
</evidence>
<dbReference type="SUPFAM" id="SSF52540">
    <property type="entry name" value="P-loop containing nucleoside triphosphate hydrolases"/>
    <property type="match status" value="1"/>
</dbReference>
<keyword evidence="4 6" id="KW-0067">ATP-binding</keyword>
<dbReference type="InterPro" id="IPR003439">
    <property type="entry name" value="ABC_transporter-like_ATP-bd"/>
</dbReference>
<dbReference type="GO" id="GO:0016887">
    <property type="term" value="F:ATP hydrolysis activity"/>
    <property type="evidence" value="ECO:0007669"/>
    <property type="project" value="InterPro"/>
</dbReference>
<dbReference type="Gene3D" id="3.40.50.300">
    <property type="entry name" value="P-loop containing nucleotide triphosphate hydrolases"/>
    <property type="match status" value="1"/>
</dbReference>
<accession>A0A7W9SUH7</accession>
<dbReference type="InterPro" id="IPR017871">
    <property type="entry name" value="ABC_transporter-like_CS"/>
</dbReference>
<sequence>MPDTAAPVDDIILDIQNVHRHYDPTHALKGVSFKARRGEVIALVGPNGAGKTTIGAIIAQREKPDLGKVVYYLDEGETEDPDLSQIGFFPGDSSFYMSLAVERLLYHAATRKGLSGSEAAEATQYWLDRLGMTNRPNQALSSFSKGNQQKIQFAESVLHGPSIVYLDEPFNGLDPVNQEWFIGLIRELQETGMTILISDHHMHLLERIADRILIMHQGKLVADGTLPTLRQRSQVGLSVRLRVVDPMAVDLKPFREHPAIRSIERTASGDIRMLVSAAVPRNDVLNFAKQRMRLTEILAEPASLHDIYVTVFSVQSADAEINEAAATAAAA</sequence>
<dbReference type="PANTHER" id="PTHR42711:SF5">
    <property type="entry name" value="ABC TRANSPORTER ATP-BINDING PROTEIN NATA"/>
    <property type="match status" value="1"/>
</dbReference>
<keyword evidence="2" id="KW-0813">Transport</keyword>
<dbReference type="AlphaFoldDB" id="A0A7W9SUH7"/>
<gene>
    <name evidence="6" type="ORF">HNQ39_004892</name>
</gene>
<dbReference type="PANTHER" id="PTHR42711">
    <property type="entry name" value="ABC TRANSPORTER ATP-BINDING PROTEIN"/>
    <property type="match status" value="1"/>
</dbReference>
<evidence type="ECO:0000256" key="1">
    <source>
        <dbReference type="ARBA" id="ARBA00005417"/>
    </source>
</evidence>
<comment type="caution">
    <text evidence="6">The sequence shown here is derived from an EMBL/GenBank/DDBJ whole genome shotgun (WGS) entry which is preliminary data.</text>
</comment>
<keyword evidence="7" id="KW-1185">Reference proteome</keyword>
<dbReference type="InterPro" id="IPR027417">
    <property type="entry name" value="P-loop_NTPase"/>
</dbReference>
<dbReference type="Proteomes" id="UP000520814">
    <property type="component" value="Unassembled WGS sequence"/>
</dbReference>
<dbReference type="InterPro" id="IPR050763">
    <property type="entry name" value="ABC_transporter_ATP-binding"/>
</dbReference>
<dbReference type="PROSITE" id="PS00211">
    <property type="entry name" value="ABC_TRANSPORTER_1"/>
    <property type="match status" value="1"/>
</dbReference>